<accession>A0A031K5W7</accession>
<dbReference type="Gene3D" id="1.20.1250.20">
    <property type="entry name" value="MFS general substrate transporter like domains"/>
    <property type="match status" value="1"/>
</dbReference>
<feature type="transmembrane region" description="Helical" evidence="6">
    <location>
        <begin position="374"/>
        <end position="394"/>
    </location>
</feature>
<evidence type="ECO:0000313" key="8">
    <source>
        <dbReference type="EMBL" id="EZP84393.1"/>
    </source>
</evidence>
<evidence type="ECO:0000256" key="2">
    <source>
        <dbReference type="ARBA" id="ARBA00022475"/>
    </source>
</evidence>
<feature type="transmembrane region" description="Helical" evidence="6">
    <location>
        <begin position="147"/>
        <end position="165"/>
    </location>
</feature>
<dbReference type="Proteomes" id="UP000024329">
    <property type="component" value="Unassembled WGS sequence"/>
</dbReference>
<dbReference type="GO" id="GO:0022857">
    <property type="term" value="F:transmembrane transporter activity"/>
    <property type="evidence" value="ECO:0007669"/>
    <property type="project" value="InterPro"/>
</dbReference>
<organism evidence="8 9">
    <name type="scientific">Novosphingobium resinovorum</name>
    <dbReference type="NCBI Taxonomy" id="158500"/>
    <lineage>
        <taxon>Bacteria</taxon>
        <taxon>Pseudomonadati</taxon>
        <taxon>Pseudomonadota</taxon>
        <taxon>Alphaproteobacteria</taxon>
        <taxon>Sphingomonadales</taxon>
        <taxon>Sphingomonadaceae</taxon>
        <taxon>Novosphingobium</taxon>
    </lineage>
</organism>
<evidence type="ECO:0000256" key="5">
    <source>
        <dbReference type="ARBA" id="ARBA00023136"/>
    </source>
</evidence>
<dbReference type="InterPro" id="IPR020846">
    <property type="entry name" value="MFS_dom"/>
</dbReference>
<evidence type="ECO:0000259" key="7">
    <source>
        <dbReference type="PROSITE" id="PS50850"/>
    </source>
</evidence>
<keyword evidence="2" id="KW-1003">Cell membrane</keyword>
<dbReference type="CDD" id="cd17324">
    <property type="entry name" value="MFS_NepI_like"/>
    <property type="match status" value="1"/>
</dbReference>
<dbReference type="InterPro" id="IPR050189">
    <property type="entry name" value="MFS_Efflux_Transporters"/>
</dbReference>
<gene>
    <name evidence="8" type="ORF">BV97_00144</name>
</gene>
<dbReference type="eggNOG" id="COG2814">
    <property type="taxonomic scope" value="Bacteria"/>
</dbReference>
<dbReference type="InterPro" id="IPR036259">
    <property type="entry name" value="MFS_trans_sf"/>
</dbReference>
<dbReference type="Pfam" id="PF07690">
    <property type="entry name" value="MFS_1"/>
    <property type="match status" value="1"/>
</dbReference>
<feature type="transmembrane region" description="Helical" evidence="6">
    <location>
        <begin position="111"/>
        <end position="135"/>
    </location>
</feature>
<evidence type="ECO:0000256" key="6">
    <source>
        <dbReference type="SAM" id="Phobius"/>
    </source>
</evidence>
<evidence type="ECO:0000256" key="4">
    <source>
        <dbReference type="ARBA" id="ARBA00022989"/>
    </source>
</evidence>
<reference evidence="8 9" key="1">
    <citation type="submission" date="2014-03" db="EMBL/GenBank/DDBJ databases">
        <title>Whole genome sequence of Novosphingobium resinovorum KF1.</title>
        <authorList>
            <person name="Gan H.M."/>
            <person name="Gan H.Y."/>
            <person name="Chew T.H."/>
            <person name="Savka M.A."/>
        </authorList>
    </citation>
    <scope>NUCLEOTIDE SEQUENCE [LARGE SCALE GENOMIC DNA]</scope>
    <source>
        <strain evidence="8 9">KF1</strain>
    </source>
</reference>
<evidence type="ECO:0000256" key="3">
    <source>
        <dbReference type="ARBA" id="ARBA00022692"/>
    </source>
</evidence>
<dbReference type="GO" id="GO:0005886">
    <property type="term" value="C:plasma membrane"/>
    <property type="evidence" value="ECO:0007669"/>
    <property type="project" value="UniProtKB-SubCell"/>
</dbReference>
<keyword evidence="5 6" id="KW-0472">Membrane</keyword>
<feature type="transmembrane region" description="Helical" evidence="6">
    <location>
        <begin position="60"/>
        <end position="81"/>
    </location>
</feature>
<feature type="transmembrane region" description="Helical" evidence="6">
    <location>
        <begin position="306"/>
        <end position="326"/>
    </location>
</feature>
<dbReference type="PATRIC" id="fig|158500.4.peg.152"/>
<proteinExistence type="predicted"/>
<name>A0A031K5W7_9SPHN</name>
<keyword evidence="4 6" id="KW-1133">Transmembrane helix</keyword>
<dbReference type="EMBL" id="JFYZ01000001">
    <property type="protein sequence ID" value="EZP84393.1"/>
    <property type="molecule type" value="Genomic_DNA"/>
</dbReference>
<evidence type="ECO:0000256" key="1">
    <source>
        <dbReference type="ARBA" id="ARBA00004651"/>
    </source>
</evidence>
<dbReference type="PROSITE" id="PS50850">
    <property type="entry name" value="MFS"/>
    <property type="match status" value="1"/>
</dbReference>
<dbReference type="STRING" id="158500.BES08_00815"/>
<sequence length="405" mass="41763">MLQRNMTQPPSASTRATHPALVILALAMGAFAIGTTEFAAMSLVPFFARDLGLTEPQAGHAISAYALGVVVGAPVIAVLAAKIERRRLLIGLMALFAIGNGISAMAKTYDLLLLCRFVSGLPHGAYFGIAALVAASMVPANKRAQSVAMVMSGLTVATIIGVPAANWLGQAIGWRSGFAVVSGLAILTMALVALYAPHQPADESASPLRELGALRRPQVLLTLLTGAIGFGGLFCVYTYVASTMIEVTHVSEKLVPAVLAIFGVGMTVGNLFWAWVADRAQTKAAICALLFSAVSLALFSLMAGNIWTLCIVVLLIGFSGGLGTILQTRLMDVAGDAQALAAAAHHSAFNTANAIGPWLGGMAISAGLGLTSTGWIGACLALGGLAVFLVTISLHKRETLEPCPA</sequence>
<feature type="transmembrane region" description="Helical" evidence="6">
    <location>
        <begin position="254"/>
        <end position="277"/>
    </location>
</feature>
<dbReference type="AlphaFoldDB" id="A0A031K5W7"/>
<protein>
    <submittedName>
        <fullName evidence="8">Major facilitator superfamily transporter</fullName>
    </submittedName>
</protein>
<dbReference type="PANTHER" id="PTHR43124">
    <property type="entry name" value="PURINE EFFLUX PUMP PBUE"/>
    <property type="match status" value="1"/>
</dbReference>
<evidence type="ECO:0000313" key="9">
    <source>
        <dbReference type="Proteomes" id="UP000024329"/>
    </source>
</evidence>
<dbReference type="PANTHER" id="PTHR43124:SF3">
    <property type="entry name" value="CHLORAMPHENICOL EFFLUX PUMP RV0191"/>
    <property type="match status" value="1"/>
</dbReference>
<dbReference type="InterPro" id="IPR011701">
    <property type="entry name" value="MFS"/>
</dbReference>
<feature type="transmembrane region" description="Helical" evidence="6">
    <location>
        <begin position="21"/>
        <end position="48"/>
    </location>
</feature>
<comment type="subcellular location">
    <subcellularLocation>
        <location evidence="1">Cell membrane</location>
        <topology evidence="1">Multi-pass membrane protein</topology>
    </subcellularLocation>
</comment>
<comment type="caution">
    <text evidence="8">The sequence shown here is derived from an EMBL/GenBank/DDBJ whole genome shotgun (WGS) entry which is preliminary data.</text>
</comment>
<keyword evidence="3 6" id="KW-0812">Transmembrane</keyword>
<dbReference type="SUPFAM" id="SSF103473">
    <property type="entry name" value="MFS general substrate transporter"/>
    <property type="match status" value="1"/>
</dbReference>
<feature type="transmembrane region" description="Helical" evidence="6">
    <location>
        <begin position="177"/>
        <end position="198"/>
    </location>
</feature>
<feature type="transmembrane region" description="Helical" evidence="6">
    <location>
        <begin position="219"/>
        <end position="242"/>
    </location>
</feature>
<feature type="domain" description="Major facilitator superfamily (MFS) profile" evidence="7">
    <location>
        <begin position="22"/>
        <end position="396"/>
    </location>
</feature>
<feature type="transmembrane region" description="Helical" evidence="6">
    <location>
        <begin position="88"/>
        <end position="105"/>
    </location>
</feature>